<proteinExistence type="predicted"/>
<comment type="caution">
    <text evidence="1">The sequence shown here is derived from an EMBL/GenBank/DDBJ whole genome shotgun (WGS) entry which is preliminary data.</text>
</comment>
<dbReference type="Proteomes" id="UP000023152">
    <property type="component" value="Unassembled WGS sequence"/>
</dbReference>
<gene>
    <name evidence="1" type="ORF">RFI_12466</name>
</gene>
<accession>X6NH62</accession>
<dbReference type="EMBL" id="ASPP01009033">
    <property type="protein sequence ID" value="ETO24692.1"/>
    <property type="molecule type" value="Genomic_DNA"/>
</dbReference>
<reference evidence="1 2" key="1">
    <citation type="journal article" date="2013" name="Curr. Biol.">
        <title>The Genome of the Foraminiferan Reticulomyxa filosa.</title>
        <authorList>
            <person name="Glockner G."/>
            <person name="Hulsmann N."/>
            <person name="Schleicher M."/>
            <person name="Noegel A.A."/>
            <person name="Eichinger L."/>
            <person name="Gallinger C."/>
            <person name="Pawlowski J."/>
            <person name="Sierra R."/>
            <person name="Euteneuer U."/>
            <person name="Pillet L."/>
            <person name="Moustafa A."/>
            <person name="Platzer M."/>
            <person name="Groth M."/>
            <person name="Szafranski K."/>
            <person name="Schliwa M."/>
        </authorList>
    </citation>
    <scope>NUCLEOTIDE SEQUENCE [LARGE SCALE GENOMIC DNA]</scope>
</reference>
<sequence length="272" mass="31661">MLILTLSQSNMSIVVDLSTGRQQQWSTGLLLSDFIVKLKQVCCVVYPIASPSVDRDKQTMPKYVLNGIKTFELIESDTLQIQKAEQIRKKKSNTYRIRRLEPMERLHLISNNCMPSLPVLSEQRAVVVLQMTLYQPVVSLHWNAPARTSTLAKSLQKYSLLAISFSDRTTTTQEQEAITSYLALDKYFILYTHLLTDTKEAAHMMPTNQMNEILNQLLINVKWCIYVFTLIQNYVYYINRLNVIVYINTNFQNLFNQCKNYYMQLIRIQLPI</sequence>
<evidence type="ECO:0000313" key="2">
    <source>
        <dbReference type="Proteomes" id="UP000023152"/>
    </source>
</evidence>
<dbReference type="AlphaFoldDB" id="X6NH62"/>
<protein>
    <submittedName>
        <fullName evidence="1">Uncharacterized protein</fullName>
    </submittedName>
</protein>
<organism evidence="1 2">
    <name type="scientific">Reticulomyxa filosa</name>
    <dbReference type="NCBI Taxonomy" id="46433"/>
    <lineage>
        <taxon>Eukaryota</taxon>
        <taxon>Sar</taxon>
        <taxon>Rhizaria</taxon>
        <taxon>Retaria</taxon>
        <taxon>Foraminifera</taxon>
        <taxon>Monothalamids</taxon>
        <taxon>Reticulomyxidae</taxon>
        <taxon>Reticulomyxa</taxon>
    </lineage>
</organism>
<name>X6NH62_RETFI</name>
<feature type="non-terminal residue" evidence="1">
    <location>
        <position position="272"/>
    </location>
</feature>
<evidence type="ECO:0000313" key="1">
    <source>
        <dbReference type="EMBL" id="ETO24692.1"/>
    </source>
</evidence>
<keyword evidence="2" id="KW-1185">Reference proteome</keyword>